<gene>
    <name evidence="1" type="ORF">HT123_05295</name>
</gene>
<dbReference type="Proteomes" id="UP000543908">
    <property type="component" value="Unassembled WGS sequence"/>
</dbReference>
<proteinExistence type="predicted"/>
<dbReference type="Gene3D" id="2.40.10.10">
    <property type="entry name" value="Trypsin-like serine proteases"/>
    <property type="match status" value="2"/>
</dbReference>
<comment type="caution">
    <text evidence="1">The sequence shown here is derived from an EMBL/GenBank/DDBJ whole genome shotgun (WGS) entry which is preliminary data.</text>
</comment>
<evidence type="ECO:0000313" key="1">
    <source>
        <dbReference type="EMBL" id="NWN60630.1"/>
    </source>
</evidence>
<organism evidence="1 2">
    <name type="scientific">Pseudomonas allii</name>
    <dbReference type="NCBI Taxonomy" id="2740531"/>
    <lineage>
        <taxon>Bacteria</taxon>
        <taxon>Pseudomonadati</taxon>
        <taxon>Pseudomonadota</taxon>
        <taxon>Gammaproteobacteria</taxon>
        <taxon>Pseudomonadales</taxon>
        <taxon>Pseudomonadaceae</taxon>
        <taxon>Pseudomonas</taxon>
    </lineage>
</organism>
<sequence length="273" mass="29772">MTTLSIAEQMLHSTVKLTSLKGGSAIGTGTGFFFEINKDSERNIPAIITNNHVINGSDMLMAICHLSDNQKPSGEYINCHIHLNESRIIRHPNPDIDLCAVLIGDVLNQTNAAGNPIFFVSLNSSVIPSSDEWQYFDAIEEVTMIGCPNGIYDEANNLPISRKGITASSLTKNYNGKQEFMVDMACFPGSSGSPVFVYDRNGYMDRKTNSYMVASSRLKLVGILYAGPQITNTGAIVLGQTPKVHIAAMMHLGNVIKSSELIILSETIKDRIN</sequence>
<name>A0A7Y8RLE2_9PSED</name>
<reference evidence="1 2" key="1">
    <citation type="submission" date="2020-05" db="EMBL/GenBank/DDBJ databases">
        <title>Onion-isolated Pseudomonas sp.</title>
        <authorList>
            <person name="Fujikawa T."/>
            <person name="Sawada H."/>
        </authorList>
    </citation>
    <scope>NUCLEOTIDE SEQUENCE [LARGE SCALE GENOMIC DNA]</scope>
    <source>
        <strain evidence="1 2">MAFF 301512</strain>
    </source>
</reference>
<evidence type="ECO:0000313" key="2">
    <source>
        <dbReference type="Proteomes" id="UP000543908"/>
    </source>
</evidence>
<dbReference type="SUPFAM" id="SSF50494">
    <property type="entry name" value="Trypsin-like serine proteases"/>
    <property type="match status" value="1"/>
</dbReference>
<accession>A0A7Y8RLE2</accession>
<dbReference type="Pfam" id="PF13365">
    <property type="entry name" value="Trypsin_2"/>
    <property type="match status" value="1"/>
</dbReference>
<dbReference type="RefSeq" id="WP_179040626.1">
    <property type="nucleotide sequence ID" value="NZ_JABUHS010000034.1"/>
</dbReference>
<dbReference type="EMBL" id="JABUHS010000034">
    <property type="protein sequence ID" value="NWN60630.1"/>
    <property type="molecule type" value="Genomic_DNA"/>
</dbReference>
<dbReference type="AlphaFoldDB" id="A0A7Y8RLE2"/>
<dbReference type="InterPro" id="IPR009003">
    <property type="entry name" value="Peptidase_S1_PA"/>
</dbReference>
<dbReference type="InterPro" id="IPR043504">
    <property type="entry name" value="Peptidase_S1_PA_chymotrypsin"/>
</dbReference>
<protein>
    <submittedName>
        <fullName evidence="1">Trypsin-like peptidase domain-containing protein</fullName>
    </submittedName>
</protein>